<keyword evidence="3" id="KW-1185">Reference proteome</keyword>
<reference evidence="3" key="1">
    <citation type="submission" date="2019-02" db="EMBL/GenBank/DDBJ databases">
        <title>Draft genome sequence of Sphaerospermopsis reniformis NIES-1949.</title>
        <authorList>
            <person name="Yamaguchi H."/>
            <person name="Suzuki S."/>
            <person name="Kawachi M."/>
        </authorList>
    </citation>
    <scope>NUCLEOTIDE SEQUENCE [LARGE SCALE GENOMIC DNA]</scope>
    <source>
        <strain evidence="3">NIES-1949</strain>
    </source>
</reference>
<evidence type="ECO:0000313" key="2">
    <source>
        <dbReference type="EMBL" id="GCL39068.1"/>
    </source>
</evidence>
<feature type="compositionally biased region" description="Polar residues" evidence="1">
    <location>
        <begin position="68"/>
        <end position="79"/>
    </location>
</feature>
<sequence>MSNYIHCPHNSVKPVSNGEQIADSNLCDFCWYEYCFCWSEYCMSEWYEIQTQHDQQNGNKAHKKSGDHQSQYPTNLHNL</sequence>
<dbReference type="AlphaFoldDB" id="A0A480A6W1"/>
<name>A0A480A6W1_9CYAN</name>
<protein>
    <submittedName>
        <fullName evidence="2">Uncharacterized protein</fullName>
    </submittedName>
</protein>
<comment type="caution">
    <text evidence="2">The sequence shown here is derived from an EMBL/GenBank/DDBJ whole genome shotgun (WGS) entry which is preliminary data.</text>
</comment>
<dbReference type="RefSeq" id="WP_137668772.1">
    <property type="nucleotide sequence ID" value="NZ_BJCE01000204.1"/>
</dbReference>
<proteinExistence type="predicted"/>
<evidence type="ECO:0000256" key="1">
    <source>
        <dbReference type="SAM" id="MobiDB-lite"/>
    </source>
</evidence>
<feature type="region of interest" description="Disordered" evidence="1">
    <location>
        <begin position="54"/>
        <end position="79"/>
    </location>
</feature>
<dbReference type="Proteomes" id="UP000300142">
    <property type="component" value="Unassembled WGS sequence"/>
</dbReference>
<organism evidence="2 3">
    <name type="scientific">Sphaerospermopsis reniformis</name>
    <dbReference type="NCBI Taxonomy" id="531300"/>
    <lineage>
        <taxon>Bacteria</taxon>
        <taxon>Bacillati</taxon>
        <taxon>Cyanobacteriota</taxon>
        <taxon>Cyanophyceae</taxon>
        <taxon>Nostocales</taxon>
        <taxon>Aphanizomenonaceae</taxon>
        <taxon>Sphaerospermopsis</taxon>
    </lineage>
</organism>
<dbReference type="EMBL" id="BJCE01000204">
    <property type="protein sequence ID" value="GCL39068.1"/>
    <property type="molecule type" value="Genomic_DNA"/>
</dbReference>
<gene>
    <name evidence="2" type="ORF">SR1949_41890</name>
</gene>
<evidence type="ECO:0000313" key="3">
    <source>
        <dbReference type="Proteomes" id="UP000300142"/>
    </source>
</evidence>
<accession>A0A480A6W1</accession>